<dbReference type="RefSeq" id="WP_171561901.1">
    <property type="nucleotide sequence ID" value="NZ_JABFCS010000001.1"/>
</dbReference>
<name>A0A849KIU1_9BURK</name>
<proteinExistence type="predicted"/>
<evidence type="ECO:0000313" key="2">
    <source>
        <dbReference type="EMBL" id="NNU44755.1"/>
    </source>
</evidence>
<dbReference type="Proteomes" id="UP000552954">
    <property type="component" value="Unassembled WGS sequence"/>
</dbReference>
<sequence length="150" mass="15631">MNPHGNPSQSQEGRNMNSKAWMVAAAVLAAGSAQATCYRVYGGDGSMILESSTTPVNLSQPIGDTVPEKFGQGAFMTVSDLTVFCKDRRGAGGQKTVAALQGKKGTQLKLKAPNSREAKELEAQLQALEAPAKPQEQGAAPEAAEKVAAE</sequence>
<organism evidence="2 3">
    <name type="scientific">Ramlibacter montanisoli</name>
    <dbReference type="NCBI Taxonomy" id="2732512"/>
    <lineage>
        <taxon>Bacteria</taxon>
        <taxon>Pseudomonadati</taxon>
        <taxon>Pseudomonadota</taxon>
        <taxon>Betaproteobacteria</taxon>
        <taxon>Burkholderiales</taxon>
        <taxon>Comamonadaceae</taxon>
        <taxon>Ramlibacter</taxon>
    </lineage>
</organism>
<accession>A0A849KIU1</accession>
<protein>
    <submittedName>
        <fullName evidence="2">Uncharacterized protein</fullName>
    </submittedName>
</protein>
<feature type="compositionally biased region" description="Low complexity" evidence="1">
    <location>
        <begin position="126"/>
        <end position="142"/>
    </location>
</feature>
<dbReference type="EMBL" id="JABFCS010000001">
    <property type="protein sequence ID" value="NNU44755.1"/>
    <property type="molecule type" value="Genomic_DNA"/>
</dbReference>
<feature type="region of interest" description="Disordered" evidence="1">
    <location>
        <begin position="126"/>
        <end position="150"/>
    </location>
</feature>
<dbReference type="AlphaFoldDB" id="A0A849KIU1"/>
<evidence type="ECO:0000256" key="1">
    <source>
        <dbReference type="SAM" id="MobiDB-lite"/>
    </source>
</evidence>
<reference evidence="2 3" key="2">
    <citation type="submission" date="2020-06" db="EMBL/GenBank/DDBJ databases">
        <title>Ramlibacter rhizophilus sp. nov., isolated from rhizosphere soil of national flower Mugunghwa from South Korea.</title>
        <authorList>
            <person name="Zheng-Fei Y."/>
            <person name="Huan T."/>
        </authorList>
    </citation>
    <scope>NUCLEOTIDE SEQUENCE [LARGE SCALE GENOMIC DNA]</scope>
    <source>
        <strain evidence="2 3">B156</strain>
    </source>
</reference>
<comment type="caution">
    <text evidence="2">The sequence shown here is derived from an EMBL/GenBank/DDBJ whole genome shotgun (WGS) entry which is preliminary data.</text>
</comment>
<keyword evidence="3" id="KW-1185">Reference proteome</keyword>
<evidence type="ECO:0000313" key="3">
    <source>
        <dbReference type="Proteomes" id="UP000552954"/>
    </source>
</evidence>
<reference evidence="2 3" key="1">
    <citation type="submission" date="2020-05" db="EMBL/GenBank/DDBJ databases">
        <authorList>
            <person name="Khan S.A."/>
            <person name="Jeon C.O."/>
            <person name="Chun B.H."/>
        </authorList>
    </citation>
    <scope>NUCLEOTIDE SEQUENCE [LARGE SCALE GENOMIC DNA]</scope>
    <source>
        <strain evidence="2 3">B156</strain>
    </source>
</reference>
<gene>
    <name evidence="2" type="ORF">HK415_18735</name>
</gene>